<dbReference type="GO" id="GO:0005829">
    <property type="term" value="C:cytosol"/>
    <property type="evidence" value="ECO:0007669"/>
    <property type="project" value="TreeGrafter"/>
</dbReference>
<evidence type="ECO:0000256" key="2">
    <source>
        <dbReference type="ARBA" id="ARBA00022448"/>
    </source>
</evidence>
<protein>
    <recommendedName>
        <fullName evidence="6">Type 3 secretion system stator protein</fullName>
    </recommendedName>
</protein>
<evidence type="ECO:0000256" key="5">
    <source>
        <dbReference type="ARBA" id="ARBA00024335"/>
    </source>
</evidence>
<dbReference type="InterPro" id="IPR012842">
    <property type="entry name" value="T3SS_SctL/SctL2"/>
</dbReference>
<reference evidence="8 11" key="2">
    <citation type="submission" date="2019-09" db="EMBL/GenBank/DDBJ databases">
        <title>Draft genome sequence of Pseudomonas brenneri CCUG 51514(T).</title>
        <authorList>
            <person name="Tunovic T."/>
            <person name="Pineiro-Iglesias B."/>
            <person name="Unosson C."/>
            <person name="Inganas E."/>
            <person name="Ohlen M."/>
            <person name="Cardew S."/>
            <person name="Jensie-Markopoulos S."/>
            <person name="Salva-Serra F."/>
            <person name="Jaen-Luchoro D."/>
            <person name="Svensson-Stadler L."/>
            <person name="Chun J."/>
            <person name="Moore E."/>
        </authorList>
    </citation>
    <scope>NUCLEOTIDE SEQUENCE [LARGE SCALE GENOMIC DNA]</scope>
    <source>
        <strain evidence="8 11">CCUG 51514</strain>
    </source>
</reference>
<keyword evidence="3" id="KW-0963">Cytoplasm</keyword>
<dbReference type="Pfam" id="PF02108">
    <property type="entry name" value="FliH"/>
    <property type="match status" value="1"/>
</dbReference>
<evidence type="ECO:0000256" key="6">
    <source>
        <dbReference type="ARBA" id="ARBA00040494"/>
    </source>
</evidence>
<evidence type="ECO:0000313" key="11">
    <source>
        <dbReference type="Proteomes" id="UP000325296"/>
    </source>
</evidence>
<evidence type="ECO:0000256" key="3">
    <source>
        <dbReference type="ARBA" id="ARBA00022490"/>
    </source>
</evidence>
<dbReference type="PANTHER" id="PTHR34982:SF4">
    <property type="entry name" value="TYPE 3 SECRETION SYSTEM STATOR PROTEIN"/>
    <property type="match status" value="1"/>
</dbReference>
<evidence type="ECO:0000259" key="7">
    <source>
        <dbReference type="Pfam" id="PF02108"/>
    </source>
</evidence>
<dbReference type="NCBIfam" id="TIGR02499">
    <property type="entry name" value="HrpE_YscL_not"/>
    <property type="match status" value="1"/>
</dbReference>
<evidence type="ECO:0000313" key="10">
    <source>
        <dbReference type="Proteomes" id="UP000199620"/>
    </source>
</evidence>
<dbReference type="InterPro" id="IPR051472">
    <property type="entry name" value="T3SS_Stator/FliH"/>
</dbReference>
<evidence type="ECO:0000256" key="4">
    <source>
        <dbReference type="ARBA" id="ARBA00022927"/>
    </source>
</evidence>
<keyword evidence="2" id="KW-0813">Transport</keyword>
<gene>
    <name evidence="8" type="ORF">F1720_01855</name>
    <name evidence="9" type="ORF">SAMN04490181_1925</name>
</gene>
<dbReference type="Proteomes" id="UP000325296">
    <property type="component" value="Unassembled WGS sequence"/>
</dbReference>
<dbReference type="Proteomes" id="UP000199620">
    <property type="component" value="Chromosome I"/>
</dbReference>
<comment type="subcellular location">
    <subcellularLocation>
        <location evidence="1">Cytoplasm</location>
    </subcellularLocation>
</comment>
<evidence type="ECO:0000313" key="8">
    <source>
        <dbReference type="EMBL" id="KAA2233961.1"/>
    </source>
</evidence>
<evidence type="ECO:0000256" key="1">
    <source>
        <dbReference type="ARBA" id="ARBA00004496"/>
    </source>
</evidence>
<dbReference type="OrthoDB" id="8221108at2"/>
<organism evidence="8 11">
    <name type="scientific">Pseudomonas brenneri</name>
    <dbReference type="NCBI Taxonomy" id="129817"/>
    <lineage>
        <taxon>Bacteria</taxon>
        <taxon>Pseudomonadati</taxon>
        <taxon>Pseudomonadota</taxon>
        <taxon>Gammaproteobacteria</taxon>
        <taxon>Pseudomonadales</taxon>
        <taxon>Pseudomonadaceae</taxon>
        <taxon>Pseudomonas</taxon>
    </lineage>
</organism>
<dbReference type="NCBIfam" id="NF005392">
    <property type="entry name" value="PRK06937.1"/>
    <property type="match status" value="1"/>
</dbReference>
<sequence length="227" mass="25589">MLPFIEIKASEVRLAPDQVLLRSADYQDYLTAGELVEVARKRAEEIERAAHDVYEQQKALGWQAGIEEANKRQAVLIQETLLQCHQYYREVEQQMGGVVLQAVRKILQHYDNIELTLQVTQQALLLVSNQKQVILHVHPDQVLEVREQISRVLKDFPEVGYVEVVADARLDQGGCILETEIGIIDASVGGQLGALEAALKQTWGHKARVSAPSIDRQFEEQSLETLN</sequence>
<dbReference type="AlphaFoldDB" id="A0A5B2V4X7"/>
<comment type="similarity">
    <text evidence="5">Belongs to the SctL stator family.</text>
</comment>
<dbReference type="GO" id="GO:0030254">
    <property type="term" value="P:protein secretion by the type III secretion system"/>
    <property type="evidence" value="ECO:0007669"/>
    <property type="project" value="InterPro"/>
</dbReference>
<accession>A0A5B2V4X7</accession>
<proteinExistence type="inferred from homology"/>
<dbReference type="PANTHER" id="PTHR34982">
    <property type="entry name" value="YOP PROTEINS TRANSLOCATION PROTEIN L"/>
    <property type="match status" value="1"/>
</dbReference>
<keyword evidence="4" id="KW-0653">Protein transport</keyword>
<name>A0A5B2V4X7_9PSED</name>
<dbReference type="EMBL" id="LT629800">
    <property type="protein sequence ID" value="SDU94352.1"/>
    <property type="molecule type" value="Genomic_DNA"/>
</dbReference>
<dbReference type="InterPro" id="IPR018035">
    <property type="entry name" value="Flagellar_FliH/T3SS_HrpE"/>
</dbReference>
<keyword evidence="10" id="KW-1185">Reference proteome</keyword>
<dbReference type="EMBL" id="VUOL01000001">
    <property type="protein sequence ID" value="KAA2233961.1"/>
    <property type="molecule type" value="Genomic_DNA"/>
</dbReference>
<reference evidence="9 10" key="1">
    <citation type="submission" date="2016-10" db="EMBL/GenBank/DDBJ databases">
        <authorList>
            <person name="Varghese N."/>
            <person name="Submissions S."/>
        </authorList>
    </citation>
    <scope>NUCLEOTIDE SEQUENCE [LARGE SCALE GENOMIC DNA]</scope>
    <source>
        <strain evidence="9 10">BS2771</strain>
    </source>
</reference>
<feature type="domain" description="Flagellar assembly protein FliH/Type III secretion system HrpE" evidence="7">
    <location>
        <begin position="71"/>
        <end position="192"/>
    </location>
</feature>
<evidence type="ECO:0000313" key="9">
    <source>
        <dbReference type="EMBL" id="SDU94352.1"/>
    </source>
</evidence>